<feature type="compositionally biased region" description="Polar residues" evidence="1">
    <location>
        <begin position="1"/>
        <end position="11"/>
    </location>
</feature>
<sequence>MPLINTSNHTMENPRFSREAGNDFSKTLRSRVNLYFKENNLSKKANANMVVKTLVMLSLFFVPLILLSSGLVTSIWLLFILYIISGFGMSGIGMGVMHDAIHGAYSKNKNINKLLGYTFNLIGASDKVWRIQHNILHHTYTNIDHADDDINTPFFLRFSPNAKHHWSQQFQHVYIWFFYGISTLFWITVKDFVRLNRYNNMGLLNKKNEFPKGIFSITAWKLFYYSYALVLPMIMVPLSWWIILLAFLSMHVITGLMVSAVFQIAHIMPETDFPLPNEKGMMKNEWYRHQFATTSNFSPKSKLLFWLIGGLNYQVEHHVLPDVCHVHYKKLTNIVSETAKEFGMPYHVKKSIFQALKDHTKMLRMLGKKPIVGIT</sequence>
<keyword evidence="5" id="KW-1185">Reference proteome</keyword>
<feature type="transmembrane region" description="Helical" evidence="2">
    <location>
        <begin position="214"/>
        <end position="234"/>
    </location>
</feature>
<dbReference type="GO" id="GO:0016717">
    <property type="term" value="F:oxidoreductase activity, acting on paired donors, with oxidation of a pair of donors resulting in the reduction of molecular oxygen to two molecules of water"/>
    <property type="evidence" value="ECO:0007669"/>
    <property type="project" value="TreeGrafter"/>
</dbReference>
<evidence type="ECO:0000256" key="2">
    <source>
        <dbReference type="SAM" id="Phobius"/>
    </source>
</evidence>
<organism evidence="4 5">
    <name type="scientific">Xanthomarina spongicola</name>
    <dbReference type="NCBI Taxonomy" id="570520"/>
    <lineage>
        <taxon>Bacteria</taxon>
        <taxon>Pseudomonadati</taxon>
        <taxon>Bacteroidota</taxon>
        <taxon>Flavobacteriia</taxon>
        <taxon>Flavobacteriales</taxon>
        <taxon>Flavobacteriaceae</taxon>
        <taxon>Xanthomarina</taxon>
    </lineage>
</organism>
<dbReference type="GO" id="GO:0016020">
    <property type="term" value="C:membrane"/>
    <property type="evidence" value="ECO:0007669"/>
    <property type="project" value="TreeGrafter"/>
</dbReference>
<reference evidence="4 5" key="1">
    <citation type="submission" date="2018-05" db="EMBL/GenBank/DDBJ databases">
        <title>Genomic Encyclopedia of Archaeal and Bacterial Type Strains, Phase II (KMG-II): from individual species to whole genera.</title>
        <authorList>
            <person name="Goeker M."/>
        </authorList>
    </citation>
    <scope>NUCLEOTIDE SEQUENCE [LARGE SCALE GENOMIC DNA]</scope>
    <source>
        <strain evidence="4 5">DSM 22637</strain>
    </source>
</reference>
<comment type="caution">
    <text evidence="4">The sequence shown here is derived from an EMBL/GenBank/DDBJ whole genome shotgun (WGS) entry which is preliminary data.</text>
</comment>
<feature type="transmembrane region" description="Helical" evidence="2">
    <location>
        <begin position="54"/>
        <end position="84"/>
    </location>
</feature>
<keyword evidence="2" id="KW-0472">Membrane</keyword>
<accession>A0A316DNV8</accession>
<feature type="transmembrane region" description="Helical" evidence="2">
    <location>
        <begin position="173"/>
        <end position="193"/>
    </location>
</feature>
<dbReference type="GO" id="GO:0008610">
    <property type="term" value="P:lipid biosynthetic process"/>
    <property type="evidence" value="ECO:0007669"/>
    <property type="project" value="UniProtKB-ARBA"/>
</dbReference>
<dbReference type="EMBL" id="QGGP01000002">
    <property type="protein sequence ID" value="PWK19887.1"/>
    <property type="molecule type" value="Genomic_DNA"/>
</dbReference>
<dbReference type="InterPro" id="IPR005804">
    <property type="entry name" value="FA_desaturase_dom"/>
</dbReference>
<evidence type="ECO:0000313" key="5">
    <source>
        <dbReference type="Proteomes" id="UP000245430"/>
    </source>
</evidence>
<feature type="domain" description="Fatty acid desaturase" evidence="3">
    <location>
        <begin position="76"/>
        <end position="348"/>
    </location>
</feature>
<keyword evidence="2" id="KW-0812">Transmembrane</keyword>
<keyword evidence="2" id="KW-1133">Transmembrane helix</keyword>
<dbReference type="Proteomes" id="UP000245430">
    <property type="component" value="Unassembled WGS sequence"/>
</dbReference>
<dbReference type="Pfam" id="PF00487">
    <property type="entry name" value="FA_desaturase"/>
    <property type="match status" value="1"/>
</dbReference>
<evidence type="ECO:0000259" key="3">
    <source>
        <dbReference type="Pfam" id="PF00487"/>
    </source>
</evidence>
<dbReference type="PANTHER" id="PTHR19353">
    <property type="entry name" value="FATTY ACID DESATURASE 2"/>
    <property type="match status" value="1"/>
</dbReference>
<dbReference type="PIRSF" id="PIRSF015921">
    <property type="entry name" value="FA_sphinglp_des"/>
    <property type="match status" value="1"/>
</dbReference>
<dbReference type="CDD" id="cd03506">
    <property type="entry name" value="Delta6-FADS-like"/>
    <property type="match status" value="1"/>
</dbReference>
<evidence type="ECO:0000256" key="1">
    <source>
        <dbReference type="SAM" id="MobiDB-lite"/>
    </source>
</evidence>
<protein>
    <submittedName>
        <fullName evidence="4">Linoleoyl-CoA desaturase</fullName>
    </submittedName>
</protein>
<dbReference type="PANTHER" id="PTHR19353:SF19">
    <property type="entry name" value="DELTA(5) FATTY ACID DESATURASE C-RELATED"/>
    <property type="match status" value="1"/>
</dbReference>
<proteinExistence type="predicted"/>
<dbReference type="InterPro" id="IPR012171">
    <property type="entry name" value="Fatty_acid_desaturase"/>
</dbReference>
<feature type="transmembrane region" description="Helical" evidence="2">
    <location>
        <begin position="240"/>
        <end position="262"/>
    </location>
</feature>
<feature type="region of interest" description="Disordered" evidence="1">
    <location>
        <begin position="1"/>
        <end position="20"/>
    </location>
</feature>
<gene>
    <name evidence="4" type="ORF">LX78_01237</name>
</gene>
<dbReference type="AlphaFoldDB" id="A0A316DNV8"/>
<evidence type="ECO:0000313" key="4">
    <source>
        <dbReference type="EMBL" id="PWK19887.1"/>
    </source>
</evidence>
<name>A0A316DNV8_9FLAO</name>